<sequence>MADLIVYGTSRGAPKHYTELPRTKMRYLAIRTVPNSSKLQVIVGAEDLNNVARIGYQQIEKTGEVLVYENVVEFLEDWTNIFSDQL</sequence>
<gene>
    <name evidence="1" type="ORF">IC231_19260</name>
</gene>
<organism evidence="1 2">
    <name type="scientific">Hymenobacter duratus</name>
    <dbReference type="NCBI Taxonomy" id="2771356"/>
    <lineage>
        <taxon>Bacteria</taxon>
        <taxon>Pseudomonadati</taxon>
        <taxon>Bacteroidota</taxon>
        <taxon>Cytophagia</taxon>
        <taxon>Cytophagales</taxon>
        <taxon>Hymenobacteraceae</taxon>
        <taxon>Hymenobacter</taxon>
    </lineage>
</organism>
<proteinExistence type="predicted"/>
<protein>
    <submittedName>
        <fullName evidence="1">Uncharacterized protein</fullName>
    </submittedName>
</protein>
<comment type="caution">
    <text evidence="1">The sequence shown here is derived from an EMBL/GenBank/DDBJ whole genome shotgun (WGS) entry which is preliminary data.</text>
</comment>
<dbReference type="Proteomes" id="UP000642468">
    <property type="component" value="Unassembled WGS sequence"/>
</dbReference>
<reference evidence="1 2" key="1">
    <citation type="submission" date="2020-09" db="EMBL/GenBank/DDBJ databases">
        <authorList>
            <person name="Kim M.K."/>
        </authorList>
    </citation>
    <scope>NUCLEOTIDE SEQUENCE [LARGE SCALE GENOMIC DNA]</scope>
    <source>
        <strain evidence="1 2">BT646</strain>
    </source>
</reference>
<name>A0ABR8JN78_9BACT</name>
<keyword evidence="2" id="KW-1185">Reference proteome</keyword>
<dbReference type="EMBL" id="JACWZZ010000006">
    <property type="protein sequence ID" value="MBD2717193.1"/>
    <property type="molecule type" value="Genomic_DNA"/>
</dbReference>
<dbReference type="RefSeq" id="WP_190786117.1">
    <property type="nucleotide sequence ID" value="NZ_JACWZZ010000006.1"/>
</dbReference>
<evidence type="ECO:0000313" key="2">
    <source>
        <dbReference type="Proteomes" id="UP000642468"/>
    </source>
</evidence>
<accession>A0ABR8JN78</accession>
<evidence type="ECO:0000313" key="1">
    <source>
        <dbReference type="EMBL" id="MBD2717193.1"/>
    </source>
</evidence>